<evidence type="ECO:0000313" key="2">
    <source>
        <dbReference type="EMBL" id="SDQ52479.1"/>
    </source>
</evidence>
<feature type="transmembrane region" description="Helical" evidence="1">
    <location>
        <begin position="126"/>
        <end position="142"/>
    </location>
</feature>
<keyword evidence="1" id="KW-0812">Transmembrane</keyword>
<dbReference type="Proteomes" id="UP000182870">
    <property type="component" value="Unassembled WGS sequence"/>
</dbReference>
<organism evidence="2 3">
    <name type="scientific">Streptococcus equinus</name>
    <name type="common">Streptococcus bovis</name>
    <dbReference type="NCBI Taxonomy" id="1335"/>
    <lineage>
        <taxon>Bacteria</taxon>
        <taxon>Bacillati</taxon>
        <taxon>Bacillota</taxon>
        <taxon>Bacilli</taxon>
        <taxon>Lactobacillales</taxon>
        <taxon>Streptococcaceae</taxon>
        <taxon>Streptococcus</taxon>
    </lineage>
</organism>
<dbReference type="EMBL" id="FNKE01000005">
    <property type="protein sequence ID" value="SDQ52479.1"/>
    <property type="molecule type" value="Genomic_DNA"/>
</dbReference>
<gene>
    <name evidence="2" type="ORF">SAMN05216392_1921</name>
</gene>
<feature type="transmembrane region" description="Helical" evidence="1">
    <location>
        <begin position="58"/>
        <end position="81"/>
    </location>
</feature>
<feature type="transmembrane region" description="Helical" evidence="1">
    <location>
        <begin position="87"/>
        <end position="105"/>
    </location>
</feature>
<dbReference type="AlphaFoldDB" id="A0A1H1BKR9"/>
<evidence type="ECO:0000313" key="3">
    <source>
        <dbReference type="Proteomes" id="UP000182870"/>
    </source>
</evidence>
<sequence length="143" mass="16568">MQEFGLSMLWYWLAYIVVTFIFGVGHTVFNIVVLKMSSMADGPGMGEGYEATKPWHPLYNILIFPIAAYMYLFTLPVVTLYEVVLTSLLWGTLTIIVDVVGWVIIKHPWSLTFKEFYIDYQPWITLIYLAIYISPFLAYLAMM</sequence>
<feature type="transmembrane region" description="Helical" evidence="1">
    <location>
        <begin position="12"/>
        <end position="37"/>
    </location>
</feature>
<evidence type="ECO:0000256" key="1">
    <source>
        <dbReference type="SAM" id="Phobius"/>
    </source>
</evidence>
<accession>A0A1H1BKR9</accession>
<keyword evidence="1" id="KW-1133">Transmembrane helix</keyword>
<protein>
    <submittedName>
        <fullName evidence="2">Uncharacterized protein</fullName>
    </submittedName>
</protein>
<proteinExistence type="predicted"/>
<keyword evidence="1" id="KW-0472">Membrane</keyword>
<name>A0A1H1BKR9_STREI</name>
<reference evidence="2 3" key="1">
    <citation type="submission" date="2016-10" db="EMBL/GenBank/DDBJ databases">
        <authorList>
            <person name="de Groot N.N."/>
        </authorList>
    </citation>
    <scope>NUCLEOTIDE SEQUENCE [LARGE SCALE GENOMIC DNA]</scope>
    <source>
        <strain evidence="2 3">Sb05</strain>
    </source>
</reference>